<feature type="region of interest" description="Disordered" evidence="1">
    <location>
        <begin position="217"/>
        <end position="324"/>
    </location>
</feature>
<dbReference type="EMBL" id="JAGDEL010000033">
    <property type="protein sequence ID" value="MBO1515213.1"/>
    <property type="molecule type" value="Genomic_DNA"/>
</dbReference>
<feature type="compositionally biased region" description="Basic and acidic residues" evidence="1">
    <location>
        <begin position="268"/>
        <end position="281"/>
    </location>
</feature>
<comment type="caution">
    <text evidence="2">The sequence shown here is derived from an EMBL/GenBank/DDBJ whole genome shotgun (WGS) entry which is preliminary data.</text>
</comment>
<evidence type="ECO:0000313" key="2">
    <source>
        <dbReference type="EMBL" id="MBO1515213.1"/>
    </source>
</evidence>
<dbReference type="Proteomes" id="UP000663981">
    <property type="component" value="Unassembled WGS sequence"/>
</dbReference>
<gene>
    <name evidence="2" type="ORF">I7822_26705</name>
</gene>
<sequence length="350" mass="39527">MSNENNLSYLLSLIGRKVRTYKGGPESREGLLLHVKSDYIALLTDKNEVVYYQTMHLKSVVEDTKANFQSTTEADTKPEVLKSESFKDMLGQLKSQNVQIDRGGPESLKGTLLDVNDDFLALQTEKDGVVFYQIHHIKSISVDHGPSKDNSKQSIPKVTAKVFSELLEGFQHSWVTINRGGPESVEGVLADITSDYVTVIHHEKVFRITNYHIRNISHGSKHDQKKQQEGENNENNEDNQDNQNNQNEESTNEKDKNQENDQNTEQTSKQEAKQNTKEESSNKSSSKNSAKKSEKEAKQTDDSKSVQMTTNDSNSNEDKSNKKKVIYDMLMSQVAANLEEALNKAKNRSK</sequence>
<proteinExistence type="predicted"/>
<evidence type="ECO:0000256" key="1">
    <source>
        <dbReference type="SAM" id="MobiDB-lite"/>
    </source>
</evidence>
<evidence type="ECO:0008006" key="4">
    <source>
        <dbReference type="Google" id="ProtNLM"/>
    </source>
</evidence>
<reference evidence="2 3" key="1">
    <citation type="submission" date="2021-03" db="EMBL/GenBank/DDBJ databases">
        <title>Whole genome sequence of Metabacillus bambusae BG109.</title>
        <authorList>
            <person name="Jeong J.W."/>
        </authorList>
    </citation>
    <scope>NUCLEOTIDE SEQUENCE [LARGE SCALE GENOMIC DNA]</scope>
    <source>
        <strain evidence="2 3">BG109</strain>
    </source>
</reference>
<feature type="compositionally biased region" description="Basic and acidic residues" evidence="1">
    <location>
        <begin position="291"/>
        <end position="304"/>
    </location>
</feature>
<organism evidence="2 3">
    <name type="scientific">Metabacillus bambusae</name>
    <dbReference type="NCBI Taxonomy" id="2795218"/>
    <lineage>
        <taxon>Bacteria</taxon>
        <taxon>Bacillati</taxon>
        <taxon>Bacillota</taxon>
        <taxon>Bacilli</taxon>
        <taxon>Bacillales</taxon>
        <taxon>Bacillaceae</taxon>
        <taxon>Metabacillus</taxon>
    </lineage>
</organism>
<feature type="compositionally biased region" description="Acidic residues" evidence="1">
    <location>
        <begin position="231"/>
        <end position="240"/>
    </location>
</feature>
<protein>
    <recommendedName>
        <fullName evidence="4">Spore coat protein</fullName>
    </recommendedName>
</protein>
<evidence type="ECO:0000313" key="3">
    <source>
        <dbReference type="Proteomes" id="UP000663981"/>
    </source>
</evidence>
<name>A0ABS3NB82_9BACI</name>
<dbReference type="RefSeq" id="WP_207982100.1">
    <property type="nucleotide sequence ID" value="NZ_JAGDEL010000033.1"/>
</dbReference>
<accession>A0ABS3NB82</accession>
<feature type="compositionally biased region" description="Basic and acidic residues" evidence="1">
    <location>
        <begin position="220"/>
        <end position="229"/>
    </location>
</feature>
<keyword evidence="3" id="KW-1185">Reference proteome</keyword>